<dbReference type="InterPro" id="IPR003165">
    <property type="entry name" value="Piwi"/>
</dbReference>
<evidence type="ECO:0000313" key="10">
    <source>
        <dbReference type="EMBL" id="JAG15859.1"/>
    </source>
</evidence>
<accession>A0A0A9X777</accession>
<reference evidence="11" key="3">
    <citation type="submission" date="2014-09" db="EMBL/GenBank/DDBJ databases">
        <authorList>
            <person name="Magalhaes I.L.F."/>
            <person name="Oliveira U."/>
            <person name="Santos F.R."/>
            <person name="Vidigal T.H.D.A."/>
            <person name="Brescovit A.D."/>
            <person name="Santos A.J."/>
        </authorList>
    </citation>
    <scope>NUCLEOTIDE SEQUENCE</scope>
</reference>
<dbReference type="Gene3D" id="3.30.420.10">
    <property type="entry name" value="Ribonuclease H-like superfamily/Ribonuclease H"/>
    <property type="match status" value="1"/>
</dbReference>
<dbReference type="SUPFAM" id="SSF101690">
    <property type="entry name" value="PAZ domain"/>
    <property type="match status" value="1"/>
</dbReference>
<dbReference type="AlphaFoldDB" id="A0A0A9X777"/>
<comment type="subcellular location">
    <subcellularLocation>
        <location evidence="1">Cytoplasm</location>
    </subcellularLocation>
</comment>
<dbReference type="Pfam" id="PF02170">
    <property type="entry name" value="PAZ"/>
    <property type="match status" value="1"/>
</dbReference>
<keyword evidence="4" id="KW-0694">RNA-binding</keyword>
<gene>
    <name evidence="10" type="primary">PIWIL1_1</name>
    <name evidence="10" type="ORF">CM83_68667</name>
</gene>
<dbReference type="InterPro" id="IPR036397">
    <property type="entry name" value="RNaseH_sf"/>
</dbReference>
<evidence type="ECO:0000259" key="9">
    <source>
        <dbReference type="PROSITE" id="PS50822"/>
    </source>
</evidence>
<evidence type="ECO:0000259" key="8">
    <source>
        <dbReference type="PROSITE" id="PS50821"/>
    </source>
</evidence>
<evidence type="ECO:0000313" key="11">
    <source>
        <dbReference type="EMBL" id="JAG57484.1"/>
    </source>
</evidence>
<dbReference type="InterPro" id="IPR003100">
    <property type="entry name" value="PAZ_dom"/>
</dbReference>
<comment type="similarity">
    <text evidence="6">Belongs to the argonaute family. Piwi subfamily.</text>
</comment>
<sequence length="837" mass="94909">MSSRPNRVGRGEALKRLLGEQNGQNAIPSESTLKPSGGRGQLLSKASLISNGASNGSTYSNGSGTNNGFASNGSGINNGFTRNGFETESKTKPAGAGRAKLFQRLSSDGRNSQASVINGSSRAGLSAHKEDDLASLSLNDEDSERDNSPVICKGTSGQQYTMVTNYFRLETEPGKGIYMYEVLFYPDIDSLNLRKKIMNQLSNVLKETRSFDGRLLYLPFELDQKVTEIPAKSHDGSDVNVVLTLRKKMRMGDVEAVHLYNIIFRRIMNILELILDGGKFTDPKAAQMIPEHKLEVWPGFVTAVQEYEDGVMLMCNSSYRVLQKCTVHDLMTDLMSCSQGDDGWMRTLTNMMVNQTVLTRYNNKSYRIDEVVYNASPMDTFMRQGEPITYYDYYYQHYDIIIKDKGQPLLRGIQKAKIKGREFTECIDLIPELCHLSGITDTMRNDNKVMKAIITYSRISPNQRQQALERFLKRIHSNPEANQLLRNWGLRLAQKNLKLPGRLLHPEPVIFGQDIQYLNEQYECDWNGMATRNPVLSGVALSSWVILCTRRDVTVAKDFLKMCMEVSRRMGIEIQEARVIQLPDDNTQNYVQELRRLRNQQIQLAFILMPIARTDKYSAIKKVCCIDNPLPSQVALTRTLRNPGKLRSVTQKIVLQMNCKLGGTLWQVKVPLKNTMVIGLHTYHDPSRKSNSVGAVVASMNQSLTRWYSTIYRQSEGTELISGLETAVQRCLNNYFEVTGTYPNQLIIFRDGLGDGQLETCKEFEVKQIVRACMKVDLDYKPNRLFVVVQKRIQTRLFFENKDGLINPPPGSIMDHSITRRDKFDFFLVSKTFDRGL</sequence>
<keyword evidence="3" id="KW-0963">Cytoplasm</keyword>
<dbReference type="FunFam" id="2.170.260.10:FF:000003">
    <property type="entry name" value="Piwi-like RNA-mediated gene silencing 2"/>
    <property type="match status" value="1"/>
</dbReference>
<dbReference type="PROSITE" id="PS50821">
    <property type="entry name" value="PAZ"/>
    <property type="match status" value="1"/>
</dbReference>
<evidence type="ECO:0000256" key="4">
    <source>
        <dbReference type="ARBA" id="ARBA00022884"/>
    </source>
</evidence>
<reference evidence="10" key="2">
    <citation type="submission" date="2014-07" db="EMBL/GenBank/DDBJ databases">
        <authorList>
            <person name="Hull J."/>
        </authorList>
    </citation>
    <scope>NUCLEOTIDE SEQUENCE</scope>
</reference>
<dbReference type="EMBL" id="GBHO01027745">
    <property type="protein sequence ID" value="JAG15859.1"/>
    <property type="molecule type" value="Transcribed_RNA"/>
</dbReference>
<dbReference type="CDD" id="cd04658">
    <property type="entry name" value="Piwi_piwi-like_Euk"/>
    <property type="match status" value="1"/>
</dbReference>
<proteinExistence type="inferred from homology"/>
<dbReference type="SUPFAM" id="SSF53098">
    <property type="entry name" value="Ribonuclease H-like"/>
    <property type="match status" value="1"/>
</dbReference>
<feature type="region of interest" description="Disordered" evidence="7">
    <location>
        <begin position="1"/>
        <end position="41"/>
    </location>
</feature>
<name>A0A0A9X777_LYGHE</name>
<organism evidence="10">
    <name type="scientific">Lygus hesperus</name>
    <name type="common">Western plant bug</name>
    <dbReference type="NCBI Taxonomy" id="30085"/>
    <lineage>
        <taxon>Eukaryota</taxon>
        <taxon>Metazoa</taxon>
        <taxon>Ecdysozoa</taxon>
        <taxon>Arthropoda</taxon>
        <taxon>Hexapoda</taxon>
        <taxon>Insecta</taxon>
        <taxon>Pterygota</taxon>
        <taxon>Neoptera</taxon>
        <taxon>Paraneoptera</taxon>
        <taxon>Hemiptera</taxon>
        <taxon>Heteroptera</taxon>
        <taxon>Panheteroptera</taxon>
        <taxon>Cimicomorpha</taxon>
        <taxon>Miridae</taxon>
        <taxon>Mirini</taxon>
        <taxon>Lygus</taxon>
    </lineage>
</organism>
<dbReference type="PANTHER" id="PTHR22891">
    <property type="entry name" value="EUKARYOTIC TRANSLATION INITIATION FACTOR 2C"/>
    <property type="match status" value="1"/>
</dbReference>
<dbReference type="PROSITE" id="PS50822">
    <property type="entry name" value="PIWI"/>
    <property type="match status" value="1"/>
</dbReference>
<dbReference type="Pfam" id="PF02171">
    <property type="entry name" value="Piwi"/>
    <property type="match status" value="1"/>
</dbReference>
<dbReference type="EMBL" id="GBRD01008337">
    <property type="protein sequence ID" value="JAG57484.1"/>
    <property type="molecule type" value="Transcribed_RNA"/>
</dbReference>
<evidence type="ECO:0000256" key="7">
    <source>
        <dbReference type="SAM" id="MobiDB-lite"/>
    </source>
</evidence>
<evidence type="ECO:0000256" key="1">
    <source>
        <dbReference type="ARBA" id="ARBA00004496"/>
    </source>
</evidence>
<dbReference type="SMART" id="SM00950">
    <property type="entry name" value="Piwi"/>
    <property type="match status" value="1"/>
</dbReference>
<feature type="region of interest" description="Disordered" evidence="7">
    <location>
        <begin position="104"/>
        <end position="123"/>
    </location>
</feature>
<evidence type="ECO:0000256" key="5">
    <source>
        <dbReference type="ARBA" id="ARBA00023158"/>
    </source>
</evidence>
<dbReference type="Pfam" id="PF23278">
    <property type="entry name" value="Piwi_N"/>
    <property type="match status" value="1"/>
</dbReference>
<keyword evidence="2" id="KW-0217">Developmental protein</keyword>
<feature type="compositionally biased region" description="Polar residues" evidence="7">
    <location>
        <begin position="21"/>
        <end position="34"/>
    </location>
</feature>
<dbReference type="GO" id="GO:0005737">
    <property type="term" value="C:cytoplasm"/>
    <property type="evidence" value="ECO:0007669"/>
    <property type="project" value="UniProtKB-SubCell"/>
</dbReference>
<reference evidence="10" key="1">
    <citation type="journal article" date="2014" name="PLoS ONE">
        <title>Transcriptome-Based Identification of ABC Transporters in the Western Tarnished Plant Bug Lygus hesperus.</title>
        <authorList>
            <person name="Hull J.J."/>
            <person name="Chaney K."/>
            <person name="Geib S.M."/>
            <person name="Fabrick J.A."/>
            <person name="Brent C.S."/>
            <person name="Walsh D."/>
            <person name="Lavine L.C."/>
        </authorList>
    </citation>
    <scope>NUCLEOTIDE SEQUENCE</scope>
</reference>
<feature type="domain" description="Piwi" evidence="9">
    <location>
        <begin position="604"/>
        <end position="837"/>
    </location>
</feature>
<dbReference type="Gene3D" id="3.40.50.2300">
    <property type="match status" value="1"/>
</dbReference>
<dbReference type="GO" id="GO:0034587">
    <property type="term" value="P:piRNA processing"/>
    <property type="evidence" value="ECO:0007669"/>
    <property type="project" value="UniProtKB-ARBA"/>
</dbReference>
<evidence type="ECO:0000256" key="2">
    <source>
        <dbReference type="ARBA" id="ARBA00022473"/>
    </source>
</evidence>
<feature type="domain" description="PAZ" evidence="8">
    <location>
        <begin position="326"/>
        <end position="438"/>
    </location>
</feature>
<dbReference type="Gene3D" id="2.170.260.10">
    <property type="entry name" value="paz domain"/>
    <property type="match status" value="1"/>
</dbReference>
<feature type="compositionally biased region" description="Basic and acidic residues" evidence="7">
    <location>
        <begin position="9"/>
        <end position="18"/>
    </location>
</feature>
<evidence type="ECO:0000256" key="6">
    <source>
        <dbReference type="ARBA" id="ARBA00038291"/>
    </source>
</evidence>
<dbReference type="InterPro" id="IPR012337">
    <property type="entry name" value="RNaseH-like_sf"/>
</dbReference>
<evidence type="ECO:0000256" key="3">
    <source>
        <dbReference type="ARBA" id="ARBA00022490"/>
    </source>
</evidence>
<dbReference type="InterPro" id="IPR036085">
    <property type="entry name" value="PAZ_dom_sf"/>
</dbReference>
<dbReference type="GO" id="GO:0003723">
    <property type="term" value="F:RNA binding"/>
    <property type="evidence" value="ECO:0007669"/>
    <property type="project" value="UniProtKB-KW"/>
</dbReference>
<protein>
    <submittedName>
        <fullName evidence="10">Piwi-like protein 1</fullName>
    </submittedName>
</protein>
<dbReference type="SMART" id="SM00949">
    <property type="entry name" value="PAZ"/>
    <property type="match status" value="1"/>
</dbReference>
<keyword evidence="5" id="KW-0943">RNA-mediated gene silencing</keyword>